<dbReference type="OrthoDB" id="215099at2"/>
<accession>A0A518AGG2</accession>
<dbReference type="EMBL" id="CP036317">
    <property type="protein sequence ID" value="QDV21693.1"/>
    <property type="molecule type" value="Genomic_DNA"/>
</dbReference>
<evidence type="ECO:0000313" key="4">
    <source>
        <dbReference type="Proteomes" id="UP000320839"/>
    </source>
</evidence>
<dbReference type="RefSeq" id="WP_145116008.1">
    <property type="nucleotide sequence ID" value="NZ_CP036277.1"/>
</dbReference>
<protein>
    <submittedName>
        <fullName evidence="3">Protein SlyX</fullName>
    </submittedName>
</protein>
<keyword evidence="1" id="KW-0175">Coiled coil</keyword>
<feature type="coiled-coil region" evidence="1">
    <location>
        <begin position="1"/>
        <end position="28"/>
    </location>
</feature>
<feature type="compositionally biased region" description="Basic and acidic residues" evidence="2">
    <location>
        <begin position="67"/>
        <end position="77"/>
    </location>
</feature>
<dbReference type="Proteomes" id="UP000320839">
    <property type="component" value="Chromosome"/>
</dbReference>
<evidence type="ECO:0000313" key="3">
    <source>
        <dbReference type="EMBL" id="QDV21693.1"/>
    </source>
</evidence>
<organism evidence="3 4">
    <name type="scientific">Gimesia panareensis</name>
    <dbReference type="NCBI Taxonomy" id="2527978"/>
    <lineage>
        <taxon>Bacteria</taxon>
        <taxon>Pseudomonadati</taxon>
        <taxon>Planctomycetota</taxon>
        <taxon>Planctomycetia</taxon>
        <taxon>Planctomycetales</taxon>
        <taxon>Planctomycetaceae</taxon>
        <taxon>Gimesia</taxon>
    </lineage>
</organism>
<dbReference type="AlphaFoldDB" id="A0A518AGG2"/>
<accession>A0A518FZC1</accession>
<proteinExistence type="predicted"/>
<reference evidence="3 4" key="1">
    <citation type="submission" date="2019-02" db="EMBL/GenBank/DDBJ databases">
        <title>Deep-cultivation of Planctomycetes and their phenomic and genomic characterization uncovers novel biology.</title>
        <authorList>
            <person name="Wiegand S."/>
            <person name="Jogler M."/>
            <person name="Boedeker C."/>
            <person name="Pinto D."/>
            <person name="Vollmers J."/>
            <person name="Rivas-Marin E."/>
            <person name="Kohn T."/>
            <person name="Peeters S.H."/>
            <person name="Heuer A."/>
            <person name="Rast P."/>
            <person name="Oberbeckmann S."/>
            <person name="Bunk B."/>
            <person name="Jeske O."/>
            <person name="Meyerdierks A."/>
            <person name="Storesund J.E."/>
            <person name="Kallscheuer N."/>
            <person name="Luecker S."/>
            <person name="Lage O.M."/>
            <person name="Pohl T."/>
            <person name="Merkel B.J."/>
            <person name="Hornburger P."/>
            <person name="Mueller R.-W."/>
            <person name="Bruemmer F."/>
            <person name="Labrenz M."/>
            <person name="Spormann A.M."/>
            <person name="Op den Camp H."/>
            <person name="Overmann J."/>
            <person name="Amann R."/>
            <person name="Jetten M.S.M."/>
            <person name="Mascher T."/>
            <person name="Medema M.H."/>
            <person name="Devos D.P."/>
            <person name="Kaster A.-K."/>
            <person name="Ovreas L."/>
            <person name="Rohde M."/>
            <person name="Galperin M.Y."/>
            <person name="Jogler C."/>
        </authorList>
    </citation>
    <scope>NUCLEOTIDE SEQUENCE [LARGE SCALE GENOMIC DNA]</scope>
    <source>
        <strain evidence="3 4">Pan153</strain>
    </source>
</reference>
<dbReference type="Pfam" id="PF04102">
    <property type="entry name" value="SlyX"/>
    <property type="match status" value="1"/>
</dbReference>
<gene>
    <name evidence="3" type="primary">slyX</name>
    <name evidence="3" type="ORF">Pan153_63830</name>
</gene>
<sequence>MSEQASRLEELSARLTQIESVLMHLQHDVEQLNTAILHQNDVLDSVSKSMKLLDTRIGELEGDDEGHDPYQEKPPHY</sequence>
<evidence type="ECO:0000256" key="2">
    <source>
        <dbReference type="SAM" id="MobiDB-lite"/>
    </source>
</evidence>
<feature type="region of interest" description="Disordered" evidence="2">
    <location>
        <begin position="57"/>
        <end position="77"/>
    </location>
</feature>
<evidence type="ECO:0000256" key="1">
    <source>
        <dbReference type="SAM" id="Coils"/>
    </source>
</evidence>
<name>A0A518AGG2_9PLAN</name>
<dbReference type="InterPro" id="IPR007236">
    <property type="entry name" value="SlyX"/>
</dbReference>